<dbReference type="FunCoup" id="A0A6P8YR60">
    <property type="interactions" value="222"/>
</dbReference>
<dbReference type="InterPro" id="IPR043130">
    <property type="entry name" value="CDP-OH_PTrfase_TM_dom"/>
</dbReference>
<feature type="transmembrane region" description="Helical" evidence="1">
    <location>
        <begin position="51"/>
        <end position="73"/>
    </location>
</feature>
<dbReference type="AlphaFoldDB" id="A0A6P8YR60"/>
<evidence type="ECO:0000256" key="1">
    <source>
        <dbReference type="SAM" id="Phobius"/>
    </source>
</evidence>
<dbReference type="CTD" id="37782"/>
<dbReference type="KEGG" id="tpal:117644274"/>
<name>A0A6P8YR60_THRPL</name>
<dbReference type="RefSeq" id="XP_034239476.1">
    <property type="nucleotide sequence ID" value="XM_034383585.1"/>
</dbReference>
<keyword evidence="1" id="KW-0472">Membrane</keyword>
<dbReference type="GeneID" id="117644274"/>
<proteinExistence type="predicted"/>
<gene>
    <name evidence="3" type="primary">LOC117644274</name>
</gene>
<dbReference type="InParanoid" id="A0A6P8YR60"/>
<dbReference type="Proteomes" id="UP000515158">
    <property type="component" value="Unplaced"/>
</dbReference>
<keyword evidence="2" id="KW-1185">Reference proteome</keyword>
<dbReference type="OrthoDB" id="10253254at2759"/>
<dbReference type="Gene3D" id="1.20.120.1760">
    <property type="match status" value="1"/>
</dbReference>
<keyword evidence="1" id="KW-1133">Transmembrane helix</keyword>
<sequence>MKMSSVCVDIAKGLLSTPNRMELPWTTPSRVTVVAADATKLKMTAVRRGSVGVQAAALLLTAYLLTMDMVLMLRLQTMEGTEPDPVRPSNAFNSSSVTVETATHPSIHWRELLIPDTAIKGLFMDPMNQHIFMPLAKLTEVGLDLHTRFLWLSPDRISVSHVLVAAVGMRFLACRSSLGARQVGVLLFAVRFYLDALDGEVARAVYKMKLSDPGIGSHGHLVDGVCDLAGVVCQLLGTLVLLRAHKECAGLAAAATLTMEWAVLIAASSLGWNSAISRFHDILEPPATPDPVARLLVMRSVWLWVVAWLWRVLNPHALTAMLLGAVFVDRQWEFASWAWKRVAVLLLVLVLLTEVELRIASITLSIR</sequence>
<organism evidence="3">
    <name type="scientific">Thrips palmi</name>
    <name type="common">Melon thrips</name>
    <dbReference type="NCBI Taxonomy" id="161013"/>
    <lineage>
        <taxon>Eukaryota</taxon>
        <taxon>Metazoa</taxon>
        <taxon>Ecdysozoa</taxon>
        <taxon>Arthropoda</taxon>
        <taxon>Hexapoda</taxon>
        <taxon>Insecta</taxon>
        <taxon>Pterygota</taxon>
        <taxon>Neoptera</taxon>
        <taxon>Paraneoptera</taxon>
        <taxon>Thysanoptera</taxon>
        <taxon>Terebrantia</taxon>
        <taxon>Thripoidea</taxon>
        <taxon>Thripidae</taxon>
        <taxon>Thrips</taxon>
    </lineage>
</organism>
<evidence type="ECO:0000313" key="3">
    <source>
        <dbReference type="RefSeq" id="XP_034239476.1"/>
    </source>
</evidence>
<keyword evidence="1" id="KW-0812">Transmembrane</keyword>
<accession>A0A6P8YR60</accession>
<reference evidence="3" key="1">
    <citation type="submission" date="2025-08" db="UniProtKB">
        <authorList>
            <consortium name="RefSeq"/>
        </authorList>
    </citation>
    <scope>IDENTIFICATION</scope>
    <source>
        <tissue evidence="3">Total insect</tissue>
    </source>
</reference>
<evidence type="ECO:0000313" key="2">
    <source>
        <dbReference type="Proteomes" id="UP000515158"/>
    </source>
</evidence>
<protein>
    <submittedName>
        <fullName evidence="3">Ceramide phosphoethanolamine synthase isoform X1</fullName>
    </submittedName>
</protein>